<proteinExistence type="predicted"/>
<evidence type="ECO:0000313" key="2">
    <source>
        <dbReference type="Proteomes" id="UP000255036"/>
    </source>
</evidence>
<keyword evidence="2" id="KW-1185">Reference proteome</keyword>
<protein>
    <submittedName>
        <fullName evidence="1">DUF4176 domain-containing protein</fullName>
    </submittedName>
</protein>
<dbReference type="OrthoDB" id="2029395at2"/>
<dbReference type="InterPro" id="IPR025233">
    <property type="entry name" value="DUF4176"/>
</dbReference>
<gene>
    <name evidence="1" type="ORF">DWV06_03575</name>
</gene>
<evidence type="ECO:0000313" key="1">
    <source>
        <dbReference type="EMBL" id="RDU24555.1"/>
    </source>
</evidence>
<comment type="caution">
    <text evidence="1">The sequence shown here is derived from an EMBL/GenBank/DDBJ whole genome shotgun (WGS) entry which is preliminary data.</text>
</comment>
<dbReference type="RefSeq" id="WP_115480788.1">
    <property type="nucleotide sequence ID" value="NZ_QRCT01000012.1"/>
</dbReference>
<dbReference type="Pfam" id="PF13780">
    <property type="entry name" value="DUF4176"/>
    <property type="match status" value="1"/>
</dbReference>
<dbReference type="EMBL" id="QRCT01000012">
    <property type="protein sequence ID" value="RDU24555.1"/>
    <property type="molecule type" value="Genomic_DNA"/>
</dbReference>
<sequence>MTKEQQMTLLIQVLDKKEYLPGKMKTGLYHVGNRYWGKTDYLYRMYKALLQQKPEFRENNEFISYETREDGLYFICEEEELPITRRKLKNLLISYIDVCEKILPLGTLVELKSEFMKEAAPQGSDNLKIIITHRFLDYTDSTYFHYAGVPYPTGMLGSQNVIHLSSALIQSVIQEGFADEMEETYVHLMKEEFLVDRDMHSVGFATEEEKNELRERMESNE</sequence>
<dbReference type="Proteomes" id="UP000255036">
    <property type="component" value="Unassembled WGS sequence"/>
</dbReference>
<organism evidence="1 2">
    <name type="scientific">Anaerosacchariphilus polymeriproducens</name>
    <dbReference type="NCBI Taxonomy" id="1812858"/>
    <lineage>
        <taxon>Bacteria</taxon>
        <taxon>Bacillati</taxon>
        <taxon>Bacillota</taxon>
        <taxon>Clostridia</taxon>
        <taxon>Lachnospirales</taxon>
        <taxon>Lachnospiraceae</taxon>
        <taxon>Anaerosacchariphilus</taxon>
    </lineage>
</organism>
<name>A0A371AY88_9FIRM</name>
<reference evidence="1 2" key="1">
    <citation type="submission" date="2018-07" db="EMBL/GenBank/DDBJ databases">
        <title>Anaerosacharophilus polymeroproducens gen. nov. sp. nov., an anaerobic bacterium isolated from salt field.</title>
        <authorList>
            <person name="Kim W."/>
            <person name="Yang S.-H."/>
            <person name="Oh J."/>
            <person name="Lee J.-H."/>
            <person name="Kwon K.K."/>
        </authorList>
    </citation>
    <scope>NUCLEOTIDE SEQUENCE [LARGE SCALE GENOMIC DNA]</scope>
    <source>
        <strain evidence="1 2">MCWD5</strain>
    </source>
</reference>
<dbReference type="AlphaFoldDB" id="A0A371AY88"/>
<accession>A0A371AY88</accession>